<gene>
    <name evidence="4" type="ORF">ENX03_06005</name>
</gene>
<evidence type="ECO:0000259" key="3">
    <source>
        <dbReference type="Pfam" id="PF25973"/>
    </source>
</evidence>
<feature type="domain" description="CzcB-like barrel-sandwich hybrid" evidence="3">
    <location>
        <begin position="82"/>
        <end position="204"/>
    </location>
</feature>
<evidence type="ECO:0000256" key="1">
    <source>
        <dbReference type="ARBA" id="ARBA00022448"/>
    </source>
</evidence>
<protein>
    <submittedName>
        <fullName evidence="4">Efflux RND transporter periplasmic adaptor subunit</fullName>
    </submittedName>
</protein>
<name>A0A7C3LSE4_9BACT</name>
<comment type="caution">
    <text evidence="4">The sequence shown here is derived from an EMBL/GenBank/DDBJ whole genome shotgun (WGS) entry which is preliminary data.</text>
</comment>
<evidence type="ECO:0000259" key="2">
    <source>
        <dbReference type="Pfam" id="PF25954"/>
    </source>
</evidence>
<dbReference type="Pfam" id="PF25973">
    <property type="entry name" value="BSH_CzcB"/>
    <property type="match status" value="1"/>
</dbReference>
<dbReference type="AlphaFoldDB" id="A0A7C3LSE4"/>
<dbReference type="Gene3D" id="2.40.420.20">
    <property type="match status" value="1"/>
</dbReference>
<dbReference type="InterPro" id="IPR058792">
    <property type="entry name" value="Beta-barrel_RND_2"/>
</dbReference>
<dbReference type="InterPro" id="IPR058647">
    <property type="entry name" value="BSH_CzcB-like"/>
</dbReference>
<dbReference type="PANTHER" id="PTHR30097">
    <property type="entry name" value="CATION EFFLUX SYSTEM PROTEIN CUSB"/>
    <property type="match status" value="1"/>
</dbReference>
<dbReference type="SUPFAM" id="SSF111369">
    <property type="entry name" value="HlyD-like secretion proteins"/>
    <property type="match status" value="1"/>
</dbReference>
<dbReference type="EMBL" id="DTMM01000116">
    <property type="protein sequence ID" value="HFT93485.1"/>
    <property type="molecule type" value="Genomic_DNA"/>
</dbReference>
<feature type="domain" description="CusB-like beta-barrel" evidence="2">
    <location>
        <begin position="208"/>
        <end position="280"/>
    </location>
</feature>
<reference evidence="4" key="1">
    <citation type="journal article" date="2020" name="mSystems">
        <title>Genome- and Community-Level Interaction Insights into Carbon Utilization and Element Cycling Functions of Hydrothermarchaeota in Hydrothermal Sediment.</title>
        <authorList>
            <person name="Zhou Z."/>
            <person name="Liu Y."/>
            <person name="Xu W."/>
            <person name="Pan J."/>
            <person name="Luo Z.H."/>
            <person name="Li M."/>
        </authorList>
    </citation>
    <scope>NUCLEOTIDE SEQUENCE [LARGE SCALE GENOMIC DNA]</scope>
    <source>
        <strain evidence="4">SpSt-902</strain>
    </source>
</reference>
<dbReference type="Gene3D" id="2.40.50.100">
    <property type="match status" value="1"/>
</dbReference>
<dbReference type="InterPro" id="IPR051909">
    <property type="entry name" value="MFP_Cation_Efflux"/>
</dbReference>
<evidence type="ECO:0000313" key="4">
    <source>
        <dbReference type="EMBL" id="HFT93485.1"/>
    </source>
</evidence>
<organism evidence="4">
    <name type="scientific">Leptospirillum ferriphilum</name>
    <dbReference type="NCBI Taxonomy" id="178606"/>
    <lineage>
        <taxon>Bacteria</taxon>
        <taxon>Pseudomonadati</taxon>
        <taxon>Nitrospirota</taxon>
        <taxon>Nitrospiria</taxon>
        <taxon>Nitrospirales</taxon>
        <taxon>Nitrospiraceae</taxon>
        <taxon>Leptospirillum</taxon>
    </lineage>
</organism>
<sequence>MNGSAMTSFQKRGRKWEHLIAAIWIFALISFVSSCSRVPDNPRQPVSPEKIPVATVPIRPGTIKTFRTIPGRVTFDPRFYRRVMARVSAISTIRLRAFPGDSVRRGEVVAILKSPDFLAAESELVSVLNNRGGKIESPDSLLFLAKNKLVYMGASRKEIRRLMRTRRPSDRYEVRSPMDGTIVKTGEIEGSQVHPGDVLFEVSDLHHLWVKAFIYPGEEGRIRRGSLVWVRTLHPPVHQVQTTVEQVSPMVDPMTRTIPIRIALANPGLSFEPDLWVSVLIPKAGFKKGPMFVVPARAIFENRYGKLNVIVRNRSGGFRRVTIQAVASSQGEAAVSGNFLDGDQAVTDGLNRMRSLIR</sequence>
<proteinExistence type="predicted"/>
<dbReference type="Pfam" id="PF25954">
    <property type="entry name" value="Beta-barrel_RND_2"/>
    <property type="match status" value="1"/>
</dbReference>
<accession>A0A7C3LSE4</accession>
<keyword evidence="1" id="KW-0813">Transport</keyword>
<dbReference type="Gene3D" id="2.40.30.170">
    <property type="match status" value="1"/>
</dbReference>
<dbReference type="PANTHER" id="PTHR30097:SF4">
    <property type="entry name" value="SLR6042 PROTEIN"/>
    <property type="match status" value="1"/>
</dbReference>